<sequence>MERGEFKVTMSKQEVVAAALPLQEHWLPLSHPDLLLPPEAFADVELKDLNLYDPDESIEGKLVPKKKHGVLAVQATELKCGGMVVACSFDHRIADAYSTNMFLVSWAEMAQSKSLSLLPTFRRSLLNPRRPGHIDPSLNDMYVPITALPPPKNDTDVDQDHLISRIYYVTAEQLDNLQALASSNGFKRTKLESFCAFLWKMVAKSDTKIGCAQKLCKMGIVVDGRTRLSERENYRSHQASHMATYFGNIYSSGSEEGPAFVVSSGQRFPVSKVDFGWGLPVFGSYHFPWGGNAGYVMPMPSPARKGDWIVYMHIFKGQLELIEKEAAHVFRPLTFDYLSQI</sequence>
<dbReference type="InterPro" id="IPR050317">
    <property type="entry name" value="Plant_Fungal_Acyltransferase"/>
</dbReference>
<keyword evidence="2" id="KW-1185">Reference proteome</keyword>
<evidence type="ECO:0000256" key="1">
    <source>
        <dbReference type="ARBA" id="ARBA00009861"/>
    </source>
</evidence>
<gene>
    <name evidence="3" type="primary">LOC103343172</name>
</gene>
<protein>
    <submittedName>
        <fullName evidence="3">Shikimate O-hydroxycinnamoyltransferase-like</fullName>
    </submittedName>
</protein>
<evidence type="ECO:0000313" key="2">
    <source>
        <dbReference type="Proteomes" id="UP000694861"/>
    </source>
</evidence>
<reference evidence="3" key="2">
    <citation type="submission" date="2025-08" db="UniProtKB">
        <authorList>
            <consortium name="RefSeq"/>
        </authorList>
    </citation>
    <scope>IDENTIFICATION</scope>
</reference>
<dbReference type="GeneID" id="103343172"/>
<accession>A0ABM0PVC9</accession>
<evidence type="ECO:0000313" key="3">
    <source>
        <dbReference type="RefSeq" id="XP_008245067.1"/>
    </source>
</evidence>
<proteinExistence type="inferred from homology"/>
<dbReference type="PANTHER" id="PTHR31642:SF266">
    <property type="entry name" value="HXXXD-TYPE ACYL-TRANSFERASE FAMILY PROTEIN"/>
    <property type="match status" value="1"/>
</dbReference>
<dbReference type="RefSeq" id="XP_008245067.1">
    <property type="nucleotide sequence ID" value="XM_008246845.2"/>
</dbReference>
<name>A0ABM0PVC9_PRUMU</name>
<dbReference type="InterPro" id="IPR023213">
    <property type="entry name" value="CAT-like_dom_sf"/>
</dbReference>
<dbReference type="PANTHER" id="PTHR31642">
    <property type="entry name" value="TRICHOTHECENE 3-O-ACETYLTRANSFERASE"/>
    <property type="match status" value="1"/>
</dbReference>
<dbReference type="Proteomes" id="UP000694861">
    <property type="component" value="Unplaced"/>
</dbReference>
<dbReference type="Pfam" id="PF02458">
    <property type="entry name" value="Transferase"/>
    <property type="match status" value="1"/>
</dbReference>
<dbReference type="Gene3D" id="3.30.559.10">
    <property type="entry name" value="Chloramphenicol acetyltransferase-like domain"/>
    <property type="match status" value="3"/>
</dbReference>
<reference evidence="2" key="1">
    <citation type="journal article" date="2012" name="Nat. Commun.">
        <title>The genome of Prunus mume.</title>
        <authorList>
            <person name="Zhang Q."/>
            <person name="Chen W."/>
            <person name="Sun L."/>
            <person name="Zhao F."/>
            <person name="Huang B."/>
            <person name="Yang W."/>
            <person name="Tao Y."/>
            <person name="Wang J."/>
            <person name="Yuan Z."/>
            <person name="Fan G."/>
            <person name="Xing Z."/>
            <person name="Han C."/>
            <person name="Pan H."/>
            <person name="Zhong X."/>
            <person name="Shi W."/>
            <person name="Liang X."/>
            <person name="Du D."/>
            <person name="Sun F."/>
            <person name="Xu Z."/>
            <person name="Hao R."/>
            <person name="Lv T."/>
            <person name="Lv Y."/>
            <person name="Zheng Z."/>
            <person name="Sun M."/>
            <person name="Luo L."/>
            <person name="Cai M."/>
            <person name="Gao Y."/>
            <person name="Wang J."/>
            <person name="Yin Y."/>
            <person name="Xu X."/>
            <person name="Cheng T."/>
            <person name="Wang J."/>
        </authorList>
    </citation>
    <scope>NUCLEOTIDE SEQUENCE [LARGE SCALE GENOMIC DNA]</scope>
</reference>
<organism evidence="2 3">
    <name type="scientific">Prunus mume</name>
    <name type="common">Japanese apricot</name>
    <name type="synonym">Armeniaca mume</name>
    <dbReference type="NCBI Taxonomy" id="102107"/>
    <lineage>
        <taxon>Eukaryota</taxon>
        <taxon>Viridiplantae</taxon>
        <taxon>Streptophyta</taxon>
        <taxon>Embryophyta</taxon>
        <taxon>Tracheophyta</taxon>
        <taxon>Spermatophyta</taxon>
        <taxon>Magnoliopsida</taxon>
        <taxon>eudicotyledons</taxon>
        <taxon>Gunneridae</taxon>
        <taxon>Pentapetalae</taxon>
        <taxon>rosids</taxon>
        <taxon>fabids</taxon>
        <taxon>Rosales</taxon>
        <taxon>Rosaceae</taxon>
        <taxon>Amygdaloideae</taxon>
        <taxon>Amygdaleae</taxon>
        <taxon>Prunus</taxon>
    </lineage>
</organism>
<comment type="similarity">
    <text evidence="1">Belongs to the plant acyltransferase family.</text>
</comment>